<gene>
    <name evidence="2" type="ORF">N5C05_01525</name>
</gene>
<sequence length="153" mass="16135">MSKQRMNACGQRGLAMVEFAIALPLLVLMLLGIAEFGRLLYQYNTLLQASRDAGRYAAGEAWNATLGQVELGSTLQARIKNVALYGAPSNTGSPVVAGLDADDVSVVAVGTNHVRVSITYVFQPAIGNALVNPFGADIPLNLTLTSSVVMRAL</sequence>
<comment type="caution">
    <text evidence="2">The sequence shown here is derived from an EMBL/GenBank/DDBJ whole genome shotgun (WGS) entry which is preliminary data.</text>
</comment>
<evidence type="ECO:0000259" key="1">
    <source>
        <dbReference type="Pfam" id="PF07811"/>
    </source>
</evidence>
<proteinExistence type="predicted"/>
<organism evidence="2 3">
    <name type="scientific">Aquipseudomonas alcaligenes</name>
    <name type="common">Pseudomonas alcaligenes</name>
    <dbReference type="NCBI Taxonomy" id="43263"/>
    <lineage>
        <taxon>Bacteria</taxon>
        <taxon>Pseudomonadati</taxon>
        <taxon>Pseudomonadota</taxon>
        <taxon>Gammaproteobacteria</taxon>
        <taxon>Pseudomonadales</taxon>
        <taxon>Pseudomonadaceae</taxon>
        <taxon>Aquipseudomonas</taxon>
    </lineage>
</organism>
<reference evidence="2" key="1">
    <citation type="submission" date="2022-09" db="EMBL/GenBank/DDBJ databases">
        <title>Intensive care unit water sources are persistently colonized with multi-drug resistant bacteria and are the site of extensive horizontal gene transfer of antibiotic resistance genes.</title>
        <authorList>
            <person name="Diorio-Toth L."/>
        </authorList>
    </citation>
    <scope>NUCLEOTIDE SEQUENCE</scope>
    <source>
        <strain evidence="2">GD03990</strain>
    </source>
</reference>
<evidence type="ECO:0000313" key="2">
    <source>
        <dbReference type="EMBL" id="MDH1053436.1"/>
    </source>
</evidence>
<evidence type="ECO:0000313" key="3">
    <source>
        <dbReference type="Proteomes" id="UP001158730"/>
    </source>
</evidence>
<dbReference type="RefSeq" id="WP_280052633.1">
    <property type="nucleotide sequence ID" value="NZ_JAOBYN010000001.1"/>
</dbReference>
<feature type="domain" description="TadE-like" evidence="1">
    <location>
        <begin position="13"/>
        <end position="55"/>
    </location>
</feature>
<protein>
    <submittedName>
        <fullName evidence="2">Pilus assembly protein</fullName>
    </submittedName>
</protein>
<dbReference type="AlphaFoldDB" id="A0AA42MZI2"/>
<dbReference type="EMBL" id="JAOBYN010000001">
    <property type="protein sequence ID" value="MDH1053436.1"/>
    <property type="molecule type" value="Genomic_DNA"/>
</dbReference>
<name>A0AA42MZI2_AQUAC</name>
<dbReference type="InterPro" id="IPR012495">
    <property type="entry name" value="TadE-like_dom"/>
</dbReference>
<accession>A0AA42MZI2</accession>
<dbReference type="Pfam" id="PF07811">
    <property type="entry name" value="TadE"/>
    <property type="match status" value="1"/>
</dbReference>
<dbReference type="Proteomes" id="UP001158730">
    <property type="component" value="Unassembled WGS sequence"/>
</dbReference>